<sequence>IVLSLSHLKSIFSLPLFAACGRLLGSGRGNFGVLVDGSEDDERNDECRRDLDDATVVLVVEVVGGREDGKESTLGEELVPSTVHILVYLMCPYNEIDVEGFAE</sequence>
<evidence type="ECO:0000313" key="2">
    <source>
        <dbReference type="Proteomes" id="UP001328107"/>
    </source>
</evidence>
<dbReference type="Proteomes" id="UP001328107">
    <property type="component" value="Unassembled WGS sequence"/>
</dbReference>
<dbReference type="EMBL" id="BTRK01000006">
    <property type="protein sequence ID" value="GMR59802.1"/>
    <property type="molecule type" value="Genomic_DNA"/>
</dbReference>
<evidence type="ECO:0000313" key="1">
    <source>
        <dbReference type="EMBL" id="GMR59802.1"/>
    </source>
</evidence>
<reference evidence="2" key="1">
    <citation type="submission" date="2022-10" db="EMBL/GenBank/DDBJ databases">
        <title>Genome assembly of Pristionchus species.</title>
        <authorList>
            <person name="Yoshida K."/>
            <person name="Sommer R.J."/>
        </authorList>
    </citation>
    <scope>NUCLEOTIDE SEQUENCE [LARGE SCALE GENOMIC DNA]</scope>
    <source>
        <strain evidence="2">RS5460</strain>
    </source>
</reference>
<proteinExistence type="predicted"/>
<feature type="non-terminal residue" evidence="1">
    <location>
        <position position="103"/>
    </location>
</feature>
<organism evidence="1 2">
    <name type="scientific">Pristionchus mayeri</name>
    <dbReference type="NCBI Taxonomy" id="1317129"/>
    <lineage>
        <taxon>Eukaryota</taxon>
        <taxon>Metazoa</taxon>
        <taxon>Ecdysozoa</taxon>
        <taxon>Nematoda</taxon>
        <taxon>Chromadorea</taxon>
        <taxon>Rhabditida</taxon>
        <taxon>Rhabditina</taxon>
        <taxon>Diplogasteromorpha</taxon>
        <taxon>Diplogasteroidea</taxon>
        <taxon>Neodiplogasteridae</taxon>
        <taxon>Pristionchus</taxon>
    </lineage>
</organism>
<keyword evidence="2" id="KW-1185">Reference proteome</keyword>
<comment type="caution">
    <text evidence="1">The sequence shown here is derived from an EMBL/GenBank/DDBJ whole genome shotgun (WGS) entry which is preliminary data.</text>
</comment>
<protein>
    <submittedName>
        <fullName evidence="1">Uncharacterized protein</fullName>
    </submittedName>
</protein>
<dbReference type="AlphaFoldDB" id="A0AAN5IBC4"/>
<gene>
    <name evidence="1" type="ORF">PMAYCL1PPCAC_29997</name>
</gene>
<feature type="non-terminal residue" evidence="1">
    <location>
        <position position="1"/>
    </location>
</feature>
<name>A0AAN5IBC4_9BILA</name>
<accession>A0AAN5IBC4</accession>